<dbReference type="Proteomes" id="UP001597419">
    <property type="component" value="Unassembled WGS sequence"/>
</dbReference>
<reference evidence="3" key="1">
    <citation type="journal article" date="2019" name="Int. J. Syst. Evol. Microbiol.">
        <title>The Global Catalogue of Microorganisms (GCM) 10K type strain sequencing project: providing services to taxonomists for standard genome sequencing and annotation.</title>
        <authorList>
            <consortium name="The Broad Institute Genomics Platform"/>
            <consortium name="The Broad Institute Genome Sequencing Center for Infectious Disease"/>
            <person name="Wu L."/>
            <person name="Ma J."/>
        </authorList>
    </citation>
    <scope>NUCLEOTIDE SEQUENCE [LARGE SCALE GENOMIC DNA]</scope>
    <source>
        <strain evidence="3">CGMCC 4.7643</strain>
    </source>
</reference>
<gene>
    <name evidence="2" type="ORF">ACFSYJ_06675</name>
</gene>
<keyword evidence="1" id="KW-0472">Membrane</keyword>
<dbReference type="EMBL" id="JBHUKU010000003">
    <property type="protein sequence ID" value="MFD2458272.1"/>
    <property type="molecule type" value="Genomic_DNA"/>
</dbReference>
<accession>A0ABW5G9Q9</accession>
<name>A0ABW5G9Q9_9PSEU</name>
<keyword evidence="3" id="KW-1185">Reference proteome</keyword>
<evidence type="ECO:0000256" key="1">
    <source>
        <dbReference type="SAM" id="Phobius"/>
    </source>
</evidence>
<evidence type="ECO:0000313" key="2">
    <source>
        <dbReference type="EMBL" id="MFD2458272.1"/>
    </source>
</evidence>
<protein>
    <submittedName>
        <fullName evidence="2">Uncharacterized protein</fullName>
    </submittedName>
</protein>
<sequence length="195" mass="20937">MGDFEPAPPIAVPPPRPRFWTRGRLIAVAVALAVIVTAVVLLTRRAPGPGEVSWRPLSGTRQVHSSTGEAGLQFAQILENTGDVGVVIESARAEVPPGFTQAETGTLSLTWLSEYYLLTPPKLTALPVRVEVGKQVKLVLRFHVSCPPAQPAKRVPWRLFLTVSASSVRQGVEVGELADIELGDRSLPEFCGSGK</sequence>
<evidence type="ECO:0000313" key="3">
    <source>
        <dbReference type="Proteomes" id="UP001597419"/>
    </source>
</evidence>
<organism evidence="2 3">
    <name type="scientific">Amycolatopsis samaneae</name>
    <dbReference type="NCBI Taxonomy" id="664691"/>
    <lineage>
        <taxon>Bacteria</taxon>
        <taxon>Bacillati</taxon>
        <taxon>Actinomycetota</taxon>
        <taxon>Actinomycetes</taxon>
        <taxon>Pseudonocardiales</taxon>
        <taxon>Pseudonocardiaceae</taxon>
        <taxon>Amycolatopsis</taxon>
    </lineage>
</organism>
<proteinExistence type="predicted"/>
<keyword evidence="1" id="KW-1133">Transmembrane helix</keyword>
<comment type="caution">
    <text evidence="2">The sequence shown here is derived from an EMBL/GenBank/DDBJ whole genome shotgun (WGS) entry which is preliminary data.</text>
</comment>
<feature type="transmembrane region" description="Helical" evidence="1">
    <location>
        <begin position="25"/>
        <end position="43"/>
    </location>
</feature>
<dbReference type="RefSeq" id="WP_345395052.1">
    <property type="nucleotide sequence ID" value="NZ_BAABHG010000007.1"/>
</dbReference>
<keyword evidence="1" id="KW-0812">Transmembrane</keyword>